<dbReference type="InterPro" id="IPR045339">
    <property type="entry name" value="DUF6534"/>
</dbReference>
<keyword evidence="2" id="KW-1133">Transmembrane helix</keyword>
<keyword evidence="2" id="KW-0812">Transmembrane</keyword>
<feature type="transmembrane region" description="Helical" evidence="2">
    <location>
        <begin position="199"/>
        <end position="220"/>
    </location>
</feature>
<accession>A0A2H3CGD9</accession>
<feature type="domain" description="DUF6534" evidence="3">
    <location>
        <begin position="164"/>
        <end position="249"/>
    </location>
</feature>
<name>A0A2H3CGD9_9AGAR</name>
<evidence type="ECO:0000259" key="3">
    <source>
        <dbReference type="Pfam" id="PF20152"/>
    </source>
</evidence>
<feature type="transmembrane region" description="Helical" evidence="2">
    <location>
        <begin position="117"/>
        <end position="137"/>
    </location>
</feature>
<keyword evidence="5" id="KW-1185">Reference proteome</keyword>
<feature type="transmembrane region" description="Helical" evidence="2">
    <location>
        <begin position="157"/>
        <end position="179"/>
    </location>
</feature>
<reference evidence="5" key="1">
    <citation type="journal article" date="2017" name="Nat. Ecol. Evol.">
        <title>Genome expansion and lineage-specific genetic innovations in the forest pathogenic fungi Armillaria.</title>
        <authorList>
            <person name="Sipos G."/>
            <person name="Prasanna A.N."/>
            <person name="Walter M.C."/>
            <person name="O'Connor E."/>
            <person name="Balint B."/>
            <person name="Krizsan K."/>
            <person name="Kiss B."/>
            <person name="Hess J."/>
            <person name="Varga T."/>
            <person name="Slot J."/>
            <person name="Riley R."/>
            <person name="Boka B."/>
            <person name="Rigling D."/>
            <person name="Barry K."/>
            <person name="Lee J."/>
            <person name="Mihaltcheva S."/>
            <person name="LaButti K."/>
            <person name="Lipzen A."/>
            <person name="Waldron R."/>
            <person name="Moloney N.M."/>
            <person name="Sperisen C."/>
            <person name="Kredics L."/>
            <person name="Vagvoelgyi C."/>
            <person name="Patrignani A."/>
            <person name="Fitzpatrick D."/>
            <person name="Nagy I."/>
            <person name="Doyle S."/>
            <person name="Anderson J.B."/>
            <person name="Grigoriev I.V."/>
            <person name="Gueldener U."/>
            <person name="Muensterkoetter M."/>
            <person name="Nagy L.G."/>
        </authorList>
    </citation>
    <scope>NUCLEOTIDE SEQUENCE [LARGE SCALE GENOMIC DNA]</scope>
    <source>
        <strain evidence="5">28-4</strain>
    </source>
</reference>
<dbReference type="PANTHER" id="PTHR40465">
    <property type="entry name" value="CHROMOSOME 1, WHOLE GENOME SHOTGUN SEQUENCE"/>
    <property type="match status" value="1"/>
</dbReference>
<dbReference type="STRING" id="1076256.A0A2H3CGD9"/>
<feature type="region of interest" description="Disordered" evidence="1">
    <location>
        <begin position="253"/>
        <end position="348"/>
    </location>
</feature>
<dbReference type="AlphaFoldDB" id="A0A2H3CGD9"/>
<feature type="compositionally biased region" description="Basic and acidic residues" evidence="1">
    <location>
        <begin position="289"/>
        <end position="303"/>
    </location>
</feature>
<dbReference type="PANTHER" id="PTHR40465:SF1">
    <property type="entry name" value="DUF6534 DOMAIN-CONTAINING PROTEIN"/>
    <property type="match status" value="1"/>
</dbReference>
<dbReference type="Pfam" id="PF20152">
    <property type="entry name" value="DUF6534"/>
    <property type="match status" value="1"/>
</dbReference>
<evidence type="ECO:0000313" key="5">
    <source>
        <dbReference type="Proteomes" id="UP000218334"/>
    </source>
</evidence>
<keyword evidence="2" id="KW-0472">Membrane</keyword>
<feature type="transmembrane region" description="Helical" evidence="2">
    <location>
        <begin position="48"/>
        <end position="72"/>
    </location>
</feature>
<evidence type="ECO:0000313" key="4">
    <source>
        <dbReference type="EMBL" id="PBK74366.1"/>
    </source>
</evidence>
<evidence type="ECO:0000256" key="2">
    <source>
        <dbReference type="SAM" id="Phobius"/>
    </source>
</evidence>
<sequence length="348" mass="37892">MANAAAVAHGPMLIGLMFNLLLLGVIVTQVYIYLTTYQKRDKLWMKTLVLFLFVANIANSVFLMADTYIALIKHFDDVPYLANATWLFATDPTLTGLISATVLLFFAWRVKVLTSNWYLATLVAALALAGAGGAIAATAKTRVIPGFANFQEFQSVVIIWLVASCVADIAITAILVSYLRRHKTGFQGSDELVDRIIRATVQTGLITSVVAIVDLILFLVNSSGLHLIFNFTLAKLYTNTLMSSLNSRAGWAYSNSSPGSQSQSGLVSTSGVKSSSRRKGTGTTTRPEVFVHVEQHELGDPRPRNGPGGGIGPPRFVIDPMSTDEDLSKRREDESDVWETTKTADRIV</sequence>
<dbReference type="EMBL" id="KZ293419">
    <property type="protein sequence ID" value="PBK74366.1"/>
    <property type="molecule type" value="Genomic_DNA"/>
</dbReference>
<organism evidence="4 5">
    <name type="scientific">Armillaria solidipes</name>
    <dbReference type="NCBI Taxonomy" id="1076256"/>
    <lineage>
        <taxon>Eukaryota</taxon>
        <taxon>Fungi</taxon>
        <taxon>Dikarya</taxon>
        <taxon>Basidiomycota</taxon>
        <taxon>Agaricomycotina</taxon>
        <taxon>Agaricomycetes</taxon>
        <taxon>Agaricomycetidae</taxon>
        <taxon>Agaricales</taxon>
        <taxon>Marasmiineae</taxon>
        <taxon>Physalacriaceae</taxon>
        <taxon>Armillaria</taxon>
    </lineage>
</organism>
<protein>
    <recommendedName>
        <fullName evidence="3">DUF6534 domain-containing protein</fullName>
    </recommendedName>
</protein>
<dbReference type="Proteomes" id="UP000218334">
    <property type="component" value="Unassembled WGS sequence"/>
</dbReference>
<feature type="compositionally biased region" description="Low complexity" evidence="1">
    <location>
        <begin position="254"/>
        <end position="268"/>
    </location>
</feature>
<evidence type="ECO:0000256" key="1">
    <source>
        <dbReference type="SAM" id="MobiDB-lite"/>
    </source>
</evidence>
<feature type="transmembrane region" description="Helical" evidence="2">
    <location>
        <begin position="12"/>
        <end position="36"/>
    </location>
</feature>
<gene>
    <name evidence="4" type="ORF">ARMSODRAFT_952000</name>
</gene>
<feature type="transmembrane region" description="Helical" evidence="2">
    <location>
        <begin position="92"/>
        <end position="110"/>
    </location>
</feature>
<proteinExistence type="predicted"/>